<feature type="domain" description="G-protein coupled receptors family 1 profile" evidence="10">
    <location>
        <begin position="67"/>
        <end position="266"/>
    </location>
</feature>
<sequence length="266" mass="29826">MENSSALSTNNTRLLSTPFEVGFLNYSSQLNETCSKLDNATTPENPLYVLIYVSIFYSVIFLCGVAGNGLVLFVLWRNKDMRNSTNLLLANLSIADLFVLLVCMPTAIAEFYCKEVWYLGEAMCKLIPFLETVVIHASMLSILVISVERYYAICKPLHADQRCTTRKTGKILVGIWICAISVTTPFFAIAKERDAWLGDTPVKVCSTSIDEYWKKIYIVTVNVVLYATPGLLLIIIYAMICRSLMADRKNVVVGTCRPRGERVDTL</sequence>
<dbReference type="PANTHER" id="PTHR24243">
    <property type="entry name" value="G-PROTEIN COUPLED RECEPTOR"/>
    <property type="match status" value="1"/>
</dbReference>
<dbReference type="KEGG" id="lak:106178043"/>
<feature type="transmembrane region" description="Helical" evidence="9">
    <location>
        <begin position="88"/>
        <end position="109"/>
    </location>
</feature>
<proteinExistence type="inferred from homology"/>
<evidence type="ECO:0000256" key="7">
    <source>
        <dbReference type="ARBA" id="ARBA00023224"/>
    </source>
</evidence>
<keyword evidence="3 9" id="KW-1133">Transmembrane helix</keyword>
<evidence type="ECO:0000313" key="11">
    <source>
        <dbReference type="Proteomes" id="UP000085678"/>
    </source>
</evidence>
<organism evidence="11 12">
    <name type="scientific">Lingula anatina</name>
    <name type="common">Brachiopod</name>
    <name type="synonym">Lingula unguis</name>
    <dbReference type="NCBI Taxonomy" id="7574"/>
    <lineage>
        <taxon>Eukaryota</taxon>
        <taxon>Metazoa</taxon>
        <taxon>Spiralia</taxon>
        <taxon>Lophotrochozoa</taxon>
        <taxon>Brachiopoda</taxon>
        <taxon>Linguliformea</taxon>
        <taxon>Lingulata</taxon>
        <taxon>Lingulida</taxon>
        <taxon>Linguloidea</taxon>
        <taxon>Lingulidae</taxon>
        <taxon>Lingula</taxon>
    </lineage>
</organism>
<keyword evidence="5 9" id="KW-0472">Membrane</keyword>
<dbReference type="InParanoid" id="A0A1S3K1U4"/>
<reference evidence="12" key="1">
    <citation type="submission" date="2025-08" db="UniProtKB">
        <authorList>
            <consortium name="RefSeq"/>
        </authorList>
    </citation>
    <scope>IDENTIFICATION</scope>
    <source>
        <tissue evidence="12">Gonads</tissue>
    </source>
</reference>
<evidence type="ECO:0000256" key="5">
    <source>
        <dbReference type="ARBA" id="ARBA00023136"/>
    </source>
</evidence>
<dbReference type="InterPro" id="IPR017452">
    <property type="entry name" value="GPCR_Rhodpsn_7TM"/>
</dbReference>
<dbReference type="PANTHER" id="PTHR24243:SF233">
    <property type="entry name" value="THYROTROPIN-RELEASING HORMONE RECEPTOR"/>
    <property type="match status" value="1"/>
</dbReference>
<feature type="transmembrane region" description="Helical" evidence="9">
    <location>
        <begin position="216"/>
        <end position="240"/>
    </location>
</feature>
<keyword evidence="6 8" id="KW-0675">Receptor</keyword>
<feature type="transmembrane region" description="Helical" evidence="9">
    <location>
        <begin position="47"/>
        <end position="76"/>
    </location>
</feature>
<keyword evidence="2 8" id="KW-0812">Transmembrane</keyword>
<keyword evidence="4 8" id="KW-0297">G-protein coupled receptor</keyword>
<dbReference type="Proteomes" id="UP000085678">
    <property type="component" value="Unplaced"/>
</dbReference>
<gene>
    <name evidence="12" type="primary">LOC106178043</name>
</gene>
<feature type="transmembrane region" description="Helical" evidence="9">
    <location>
        <begin position="129"/>
        <end position="151"/>
    </location>
</feature>
<dbReference type="AlphaFoldDB" id="A0A1S3K1U4"/>
<evidence type="ECO:0000259" key="10">
    <source>
        <dbReference type="PROSITE" id="PS50262"/>
    </source>
</evidence>
<evidence type="ECO:0000256" key="6">
    <source>
        <dbReference type="ARBA" id="ARBA00023170"/>
    </source>
</evidence>
<feature type="transmembrane region" description="Helical" evidence="9">
    <location>
        <begin position="171"/>
        <end position="190"/>
    </location>
</feature>
<dbReference type="InterPro" id="IPR000276">
    <property type="entry name" value="GPCR_Rhodpsn"/>
</dbReference>
<evidence type="ECO:0000256" key="4">
    <source>
        <dbReference type="ARBA" id="ARBA00023040"/>
    </source>
</evidence>
<dbReference type="PRINTS" id="PR00237">
    <property type="entry name" value="GPCRRHODOPSN"/>
</dbReference>
<dbReference type="OrthoDB" id="10036964at2759"/>
<comment type="similarity">
    <text evidence="8">Belongs to the G-protein coupled receptor 1 family.</text>
</comment>
<dbReference type="GeneID" id="106178043"/>
<evidence type="ECO:0000313" key="12">
    <source>
        <dbReference type="RefSeq" id="XP_013416497.1"/>
    </source>
</evidence>
<accession>A0A1S3K1U4</accession>
<dbReference type="SUPFAM" id="SSF81321">
    <property type="entry name" value="Family A G protein-coupled receptor-like"/>
    <property type="match status" value="1"/>
</dbReference>
<keyword evidence="11" id="KW-1185">Reference proteome</keyword>
<dbReference type="Gene3D" id="1.20.1070.10">
    <property type="entry name" value="Rhodopsin 7-helix transmembrane proteins"/>
    <property type="match status" value="1"/>
</dbReference>
<dbReference type="RefSeq" id="XP_013416497.1">
    <property type="nucleotide sequence ID" value="XM_013561043.1"/>
</dbReference>
<evidence type="ECO:0000256" key="1">
    <source>
        <dbReference type="ARBA" id="ARBA00004141"/>
    </source>
</evidence>
<dbReference type="PROSITE" id="PS00237">
    <property type="entry name" value="G_PROTEIN_RECEP_F1_1"/>
    <property type="match status" value="1"/>
</dbReference>
<dbReference type="STRING" id="7574.A0A1S3K1U4"/>
<evidence type="ECO:0000256" key="3">
    <source>
        <dbReference type="ARBA" id="ARBA00022989"/>
    </source>
</evidence>
<name>A0A1S3K1U4_LINAN</name>
<protein>
    <submittedName>
        <fullName evidence="12">QRFP-like peptide receptor</fullName>
    </submittedName>
</protein>
<evidence type="ECO:0000256" key="2">
    <source>
        <dbReference type="ARBA" id="ARBA00022692"/>
    </source>
</evidence>
<dbReference type="PROSITE" id="PS50262">
    <property type="entry name" value="G_PROTEIN_RECEP_F1_2"/>
    <property type="match status" value="1"/>
</dbReference>
<keyword evidence="7 8" id="KW-0807">Transducer</keyword>
<evidence type="ECO:0000256" key="8">
    <source>
        <dbReference type="RuleBase" id="RU000688"/>
    </source>
</evidence>
<dbReference type="GO" id="GO:0004930">
    <property type="term" value="F:G protein-coupled receptor activity"/>
    <property type="evidence" value="ECO:0007669"/>
    <property type="project" value="UniProtKB-KW"/>
</dbReference>
<dbReference type="GO" id="GO:0005886">
    <property type="term" value="C:plasma membrane"/>
    <property type="evidence" value="ECO:0007669"/>
    <property type="project" value="TreeGrafter"/>
</dbReference>
<evidence type="ECO:0000256" key="9">
    <source>
        <dbReference type="SAM" id="Phobius"/>
    </source>
</evidence>
<comment type="subcellular location">
    <subcellularLocation>
        <location evidence="1">Membrane</location>
        <topology evidence="1">Multi-pass membrane protein</topology>
    </subcellularLocation>
</comment>
<dbReference type="Pfam" id="PF00001">
    <property type="entry name" value="7tm_1"/>
    <property type="match status" value="1"/>
</dbReference>